<evidence type="ECO:0000256" key="1">
    <source>
        <dbReference type="SAM" id="Coils"/>
    </source>
</evidence>
<organism evidence="2 3">
    <name type="scientific">Leptospira vanthielii serovar Holland str. Waz Holland = ATCC 700522</name>
    <dbReference type="NCBI Taxonomy" id="1218591"/>
    <lineage>
        <taxon>Bacteria</taxon>
        <taxon>Pseudomonadati</taxon>
        <taxon>Spirochaetota</taxon>
        <taxon>Spirochaetia</taxon>
        <taxon>Leptospirales</taxon>
        <taxon>Leptospiraceae</taxon>
        <taxon>Leptospira</taxon>
    </lineage>
</organism>
<reference evidence="2 3" key="1">
    <citation type="submission" date="2013-03" db="EMBL/GenBank/DDBJ databases">
        <authorList>
            <person name="Harkins D.M."/>
            <person name="Durkin A.S."/>
            <person name="Brinkac L.M."/>
            <person name="Haft D.H."/>
            <person name="Selengut J.D."/>
            <person name="Sanka R."/>
            <person name="DePew J."/>
            <person name="Purushe J."/>
            <person name="Galloway R.L."/>
            <person name="Vinetz J.M."/>
            <person name="Sutton G.G."/>
            <person name="Nierman W.C."/>
            <person name="Fouts D.E."/>
        </authorList>
    </citation>
    <scope>NUCLEOTIDE SEQUENCE [LARGE SCALE GENOMIC DNA]</scope>
    <source>
        <strain evidence="2 3">Waz Holland</strain>
    </source>
</reference>
<protein>
    <submittedName>
        <fullName evidence="2">Uncharacterized protein</fullName>
    </submittedName>
</protein>
<dbReference type="Proteomes" id="UP000012227">
    <property type="component" value="Unassembled WGS sequence"/>
</dbReference>
<dbReference type="EMBL" id="AOGY02000063">
    <property type="protein sequence ID" value="EMY68969.1"/>
    <property type="molecule type" value="Genomic_DNA"/>
</dbReference>
<sequence>MIIGGEEIKVQDNMTGEDITPKILGQTFLKVSLGQRNEDFSNFMLTSLIRETGRDVSGLFERLILGGIGANYLTSERLEKIVTSMVELGELKEADFSHYREDLLRKMASRASEKKEQIQRDLEKFSQSILEEDKATLGDLSEKLKEVAEKLKEN</sequence>
<accession>N1VYB8</accession>
<keyword evidence="1" id="KW-0175">Coiled coil</keyword>
<feature type="coiled-coil region" evidence="1">
    <location>
        <begin position="108"/>
        <end position="154"/>
    </location>
</feature>
<comment type="caution">
    <text evidence="2">The sequence shown here is derived from an EMBL/GenBank/DDBJ whole genome shotgun (WGS) entry which is preliminary data.</text>
</comment>
<evidence type="ECO:0000313" key="3">
    <source>
        <dbReference type="Proteomes" id="UP000012227"/>
    </source>
</evidence>
<name>N1VYB8_9LEPT</name>
<proteinExistence type="predicted"/>
<dbReference type="STRING" id="1218591.LEP1GSC199_0725"/>
<evidence type="ECO:0000313" key="2">
    <source>
        <dbReference type="EMBL" id="EMY68969.1"/>
    </source>
</evidence>
<gene>
    <name evidence="2" type="ORF">LEP1GSC199_0725</name>
</gene>
<dbReference type="AlphaFoldDB" id="N1VYB8"/>